<sequence>MSDSRQPNQFTFNLQSDGGPWSNNLLDINFGPAPQQLRVRPSLMDELTSNSTDSFDDFTSDPQPTVDWAALGHQIATLGEGFDGPNLDAFFSSEPPSNTPTDTPPLDALMADTFHSDETDVQSLGVPANPQTSMLNDALFTMPAPVGGVITQRPKLTAATKAQRKVNARVNAARNKELDDSICEFEALKSQQADALSIKHTVPIARINKLMGSGQVLKGTRGPNVHNAMTSRAFAHFNHGRAPGDRVQIQELKALMAKDPIWSTKGLTDEQRVRLCDELAEKREREAVSSRPSTLSAAKLSSERLKLVDHQMKQLELQTGSLGLVLHTKGSSDSAIRASLSASLDVWAFFRDVLKLDLYDVLLNLELYACARREGSVSRESISSLRKTVAKLVSGSLALLTKSGSKKIVMSYSNFQVDIKEKYKIDVIWPANLPMQNPAKFNNYDDLNTIAEAFMTGTAYFRPLTRTERRGLEKEVKEREAAGVVLKKARATRSDKGGKHGPTGKRKAKGAGDKENASAGKRARVDVLGEGSRAAYKSSAIVDDDSSDEEELED</sequence>
<protein>
    <submittedName>
        <fullName evidence="2">Uncharacterized protein</fullName>
    </submittedName>
</protein>
<accession>A0A166IMW3</accession>
<evidence type="ECO:0000256" key="1">
    <source>
        <dbReference type="SAM" id="MobiDB-lite"/>
    </source>
</evidence>
<name>A0A166IMW3_9AGAM</name>
<proteinExistence type="predicted"/>
<dbReference type="STRING" id="436010.A0A166IMW3"/>
<gene>
    <name evidence="2" type="ORF">FIBSPDRAFT_954852</name>
</gene>
<dbReference type="Proteomes" id="UP000076532">
    <property type="component" value="Unassembled WGS sequence"/>
</dbReference>
<dbReference type="AlphaFoldDB" id="A0A166IMW3"/>
<dbReference type="EMBL" id="KV417558">
    <property type="protein sequence ID" value="KZP20002.1"/>
    <property type="molecule type" value="Genomic_DNA"/>
</dbReference>
<reference evidence="2 3" key="1">
    <citation type="journal article" date="2016" name="Mol. Biol. Evol.">
        <title>Comparative Genomics of Early-Diverging Mushroom-Forming Fungi Provides Insights into the Origins of Lignocellulose Decay Capabilities.</title>
        <authorList>
            <person name="Nagy L.G."/>
            <person name="Riley R."/>
            <person name="Tritt A."/>
            <person name="Adam C."/>
            <person name="Daum C."/>
            <person name="Floudas D."/>
            <person name="Sun H."/>
            <person name="Yadav J.S."/>
            <person name="Pangilinan J."/>
            <person name="Larsson K.H."/>
            <person name="Matsuura K."/>
            <person name="Barry K."/>
            <person name="Labutti K."/>
            <person name="Kuo R."/>
            <person name="Ohm R.A."/>
            <person name="Bhattacharya S.S."/>
            <person name="Shirouzu T."/>
            <person name="Yoshinaga Y."/>
            <person name="Martin F.M."/>
            <person name="Grigoriev I.V."/>
            <person name="Hibbett D.S."/>
        </authorList>
    </citation>
    <scope>NUCLEOTIDE SEQUENCE [LARGE SCALE GENOMIC DNA]</scope>
    <source>
        <strain evidence="2 3">CBS 109695</strain>
    </source>
</reference>
<organism evidence="2 3">
    <name type="scientific">Athelia psychrophila</name>
    <dbReference type="NCBI Taxonomy" id="1759441"/>
    <lineage>
        <taxon>Eukaryota</taxon>
        <taxon>Fungi</taxon>
        <taxon>Dikarya</taxon>
        <taxon>Basidiomycota</taxon>
        <taxon>Agaricomycotina</taxon>
        <taxon>Agaricomycetes</taxon>
        <taxon>Agaricomycetidae</taxon>
        <taxon>Atheliales</taxon>
        <taxon>Atheliaceae</taxon>
        <taxon>Athelia</taxon>
    </lineage>
</organism>
<feature type="region of interest" description="Disordered" evidence="1">
    <location>
        <begin position="483"/>
        <end position="529"/>
    </location>
</feature>
<dbReference type="OrthoDB" id="3253416at2759"/>
<evidence type="ECO:0000313" key="3">
    <source>
        <dbReference type="Proteomes" id="UP000076532"/>
    </source>
</evidence>
<evidence type="ECO:0000313" key="2">
    <source>
        <dbReference type="EMBL" id="KZP20002.1"/>
    </source>
</evidence>
<keyword evidence="3" id="KW-1185">Reference proteome</keyword>